<evidence type="ECO:0000256" key="2">
    <source>
        <dbReference type="ARBA" id="ARBA00022884"/>
    </source>
</evidence>
<dbReference type="RefSeq" id="WP_006309544.1">
    <property type="nucleotide sequence ID" value="NZ_JH601133.1"/>
</dbReference>
<dbReference type="CDD" id="cd22533">
    <property type="entry name" value="KH-II_YlqC-like"/>
    <property type="match status" value="1"/>
</dbReference>
<dbReference type="HOGENOM" id="CLU_132074_1_2_9"/>
<evidence type="ECO:0000256" key="3">
    <source>
        <dbReference type="HAMAP-Rule" id="MF_00088"/>
    </source>
</evidence>
<dbReference type="GO" id="GO:0071555">
    <property type="term" value="P:cell wall organization"/>
    <property type="evidence" value="ECO:0007669"/>
    <property type="project" value="UniProtKB-KW"/>
</dbReference>
<proteinExistence type="inferred from homology"/>
<dbReference type="SUPFAM" id="SSF54814">
    <property type="entry name" value="Prokaryotic type KH domain (KH-domain type II)"/>
    <property type="match status" value="1"/>
</dbReference>
<comment type="subunit">
    <text evidence="3">Forms a complex with KhpB.</text>
</comment>
<protein>
    <recommendedName>
        <fullName evidence="3">RNA-binding protein KhpA</fullName>
    </recommendedName>
    <alternativeName>
        <fullName evidence="3">KH-domain protein A</fullName>
    </alternativeName>
</protein>
<dbReference type="GO" id="GO:0005737">
    <property type="term" value="C:cytoplasm"/>
    <property type="evidence" value="ECO:0007669"/>
    <property type="project" value="UniProtKB-SubCell"/>
</dbReference>
<organism evidence="4 5">
    <name type="scientific">Facklamia languida CCUG 37842</name>
    <dbReference type="NCBI Taxonomy" id="883113"/>
    <lineage>
        <taxon>Bacteria</taxon>
        <taxon>Bacillati</taxon>
        <taxon>Bacillota</taxon>
        <taxon>Bacilli</taxon>
        <taxon>Lactobacillales</taxon>
        <taxon>Aerococcaceae</taxon>
        <taxon>Facklamia</taxon>
    </lineage>
</organism>
<keyword evidence="3" id="KW-0961">Cell wall biogenesis/degradation</keyword>
<comment type="subcellular location">
    <subcellularLocation>
        <location evidence="3">Cytoplasm</location>
    </subcellularLocation>
</comment>
<keyword evidence="3" id="KW-0143">Chaperone</keyword>
<comment type="similarity">
    <text evidence="3">Belongs to the KhpA RNA-binding protein family.</text>
</comment>
<dbReference type="InterPro" id="IPR015946">
    <property type="entry name" value="KH_dom-like_a/b"/>
</dbReference>
<dbReference type="InterPro" id="IPR020627">
    <property type="entry name" value="KhpA"/>
</dbReference>
<dbReference type="STRING" id="883113.HMPREF9708_01339"/>
<dbReference type="eggNOG" id="COG1837">
    <property type="taxonomic scope" value="Bacteria"/>
</dbReference>
<comment type="caution">
    <text evidence="4">The sequence shown here is derived from an EMBL/GenBank/DDBJ whole genome shotgun (WGS) entry which is preliminary data.</text>
</comment>
<dbReference type="EMBL" id="AGEG01000014">
    <property type="protein sequence ID" value="EHR36667.1"/>
    <property type="molecule type" value="Genomic_DNA"/>
</dbReference>
<dbReference type="HAMAP" id="MF_00088">
    <property type="entry name" value="KhpA"/>
    <property type="match status" value="1"/>
</dbReference>
<gene>
    <name evidence="3" type="primary">khpA</name>
    <name evidence="4" type="ORF">HMPREF9708_01339</name>
</gene>
<evidence type="ECO:0000313" key="5">
    <source>
        <dbReference type="Proteomes" id="UP000006190"/>
    </source>
</evidence>
<dbReference type="PANTHER" id="PTHR34654">
    <property type="entry name" value="UPF0109 PROTEIN SCO5592"/>
    <property type="match status" value="1"/>
</dbReference>
<accession>H3NKF0</accession>
<dbReference type="Pfam" id="PF13083">
    <property type="entry name" value="KH_KhpA-B"/>
    <property type="match status" value="1"/>
</dbReference>
<dbReference type="PATRIC" id="fig|883113.3.peg.1336"/>
<dbReference type="PROSITE" id="PS50084">
    <property type="entry name" value="KH_TYPE_1"/>
    <property type="match status" value="1"/>
</dbReference>
<evidence type="ECO:0000313" key="4">
    <source>
        <dbReference type="EMBL" id="EHR36667.1"/>
    </source>
</evidence>
<evidence type="ECO:0000256" key="1">
    <source>
        <dbReference type="ARBA" id="ARBA00022490"/>
    </source>
</evidence>
<dbReference type="Gene3D" id="3.30.300.20">
    <property type="match status" value="1"/>
</dbReference>
<sequence length="92" mass="10810">MNEPIESLIRTMVTPLVDHPDDFQIERHETEDFMEYHLILHPDDVGRIIGKKGRVIRAIRTIVYSVKVRDMKRPRIVIADDLNQDDDDNEEA</sequence>
<comment type="function">
    <text evidence="3">A probable RNA chaperone. Forms a complex with KhpB which binds to cellular RNA and controls its expression. Plays a role in peptidoglycan (PG) homeostasis and cell length regulation.</text>
</comment>
<keyword evidence="3" id="KW-0133">Cell shape</keyword>
<keyword evidence="1 3" id="KW-0963">Cytoplasm</keyword>
<reference evidence="4 5" key="1">
    <citation type="submission" date="2012-01" db="EMBL/GenBank/DDBJ databases">
        <title>The Genome Sequence of Facklamia languida CCUG 37842.</title>
        <authorList>
            <consortium name="The Broad Institute Genome Sequencing Platform"/>
            <person name="Earl A."/>
            <person name="Ward D."/>
            <person name="Feldgarden M."/>
            <person name="Gevers D."/>
            <person name="Huys G."/>
            <person name="Young S.K."/>
            <person name="Zeng Q."/>
            <person name="Gargeya S."/>
            <person name="Fitzgerald M."/>
            <person name="Haas B."/>
            <person name="Abouelleil A."/>
            <person name="Alvarado L."/>
            <person name="Arachchi H.M."/>
            <person name="Berlin A."/>
            <person name="Chapman S.B."/>
            <person name="Gearin G."/>
            <person name="Goldberg J."/>
            <person name="Griggs A."/>
            <person name="Gujja S."/>
            <person name="Hansen M."/>
            <person name="Heiman D."/>
            <person name="Howarth C."/>
            <person name="Larimer J."/>
            <person name="Lui A."/>
            <person name="MacDonald P.J.P."/>
            <person name="McCowen C."/>
            <person name="Montmayeur A."/>
            <person name="Murphy C."/>
            <person name="Neiman D."/>
            <person name="Pearson M."/>
            <person name="Priest M."/>
            <person name="Roberts A."/>
            <person name="Saif S."/>
            <person name="Shea T."/>
            <person name="Sisk P."/>
            <person name="Stolte C."/>
            <person name="Sykes S."/>
            <person name="Wortman J."/>
            <person name="Nusbaum C."/>
            <person name="Birren B."/>
        </authorList>
    </citation>
    <scope>NUCLEOTIDE SEQUENCE [LARGE SCALE GENOMIC DNA]</scope>
    <source>
        <strain evidence="4 5">CCUG 37842</strain>
    </source>
</reference>
<dbReference type="Proteomes" id="UP000006190">
    <property type="component" value="Unassembled WGS sequence"/>
</dbReference>
<dbReference type="GO" id="GO:0003723">
    <property type="term" value="F:RNA binding"/>
    <property type="evidence" value="ECO:0007669"/>
    <property type="project" value="UniProtKB-UniRule"/>
</dbReference>
<dbReference type="GO" id="GO:0008360">
    <property type="term" value="P:regulation of cell shape"/>
    <property type="evidence" value="ECO:0007669"/>
    <property type="project" value="UniProtKB-KW"/>
</dbReference>
<keyword evidence="5" id="KW-1185">Reference proteome</keyword>
<dbReference type="PANTHER" id="PTHR34654:SF1">
    <property type="entry name" value="RNA-BINDING PROTEIN KHPA"/>
    <property type="match status" value="1"/>
</dbReference>
<dbReference type="AlphaFoldDB" id="H3NKF0"/>
<keyword evidence="2 3" id="KW-0694">RNA-binding</keyword>
<dbReference type="InterPro" id="IPR009019">
    <property type="entry name" value="KH_sf_prok-type"/>
</dbReference>
<dbReference type="OrthoDB" id="9812389at2"/>
<name>H3NKF0_9LACT</name>
<dbReference type="GO" id="GO:0009252">
    <property type="term" value="P:peptidoglycan biosynthetic process"/>
    <property type="evidence" value="ECO:0007669"/>
    <property type="project" value="UniProtKB-UniRule"/>
</dbReference>